<name>A0AA40DIP1_9PEZI</name>
<evidence type="ECO:0000256" key="2">
    <source>
        <dbReference type="SAM" id="SignalP"/>
    </source>
</evidence>
<proteinExistence type="predicted"/>
<feature type="chain" id="PRO_5041433448" evidence="2">
    <location>
        <begin position="29"/>
        <end position="149"/>
    </location>
</feature>
<accession>A0AA40DIP1</accession>
<gene>
    <name evidence="3" type="ORF">B0H67DRAFT_614098</name>
</gene>
<evidence type="ECO:0000256" key="1">
    <source>
        <dbReference type="SAM" id="MobiDB-lite"/>
    </source>
</evidence>
<feature type="compositionally biased region" description="Polar residues" evidence="1">
    <location>
        <begin position="140"/>
        <end position="149"/>
    </location>
</feature>
<feature type="signal peptide" evidence="2">
    <location>
        <begin position="1"/>
        <end position="28"/>
    </location>
</feature>
<evidence type="ECO:0000313" key="3">
    <source>
        <dbReference type="EMBL" id="KAK0702786.1"/>
    </source>
</evidence>
<dbReference type="EMBL" id="JAUKUA010000008">
    <property type="protein sequence ID" value="KAK0702786.1"/>
    <property type="molecule type" value="Genomic_DNA"/>
</dbReference>
<reference evidence="3" key="1">
    <citation type="submission" date="2023-06" db="EMBL/GenBank/DDBJ databases">
        <title>Genome-scale phylogeny and comparative genomics of the fungal order Sordariales.</title>
        <authorList>
            <consortium name="Lawrence Berkeley National Laboratory"/>
            <person name="Hensen N."/>
            <person name="Bonometti L."/>
            <person name="Westerberg I."/>
            <person name="Brannstrom I.O."/>
            <person name="Guillou S."/>
            <person name="Cros-Aarteil S."/>
            <person name="Calhoun S."/>
            <person name="Haridas S."/>
            <person name="Kuo A."/>
            <person name="Mondo S."/>
            <person name="Pangilinan J."/>
            <person name="Riley R."/>
            <person name="Labutti K."/>
            <person name="Andreopoulos B."/>
            <person name="Lipzen A."/>
            <person name="Chen C."/>
            <person name="Yanf M."/>
            <person name="Daum C."/>
            <person name="Ng V."/>
            <person name="Clum A."/>
            <person name="Steindorff A."/>
            <person name="Ohm R."/>
            <person name="Martin F."/>
            <person name="Silar P."/>
            <person name="Natvig D."/>
            <person name="Lalanne C."/>
            <person name="Gautier V."/>
            <person name="Ament-Velasquez S.L."/>
            <person name="Kruys A."/>
            <person name="Hutchinson M.I."/>
            <person name="Powell A.J."/>
            <person name="Barry K."/>
            <person name="Miller A.N."/>
            <person name="Grigoriev I.V."/>
            <person name="Debuchy R."/>
            <person name="Gladieux P."/>
            <person name="Thoren M.H."/>
            <person name="Johannesson H."/>
        </authorList>
    </citation>
    <scope>NUCLEOTIDE SEQUENCE</scope>
    <source>
        <strain evidence="3">SMH4607-1</strain>
    </source>
</reference>
<organism evidence="3 4">
    <name type="scientific">Lasiosphaeris hirsuta</name>
    <dbReference type="NCBI Taxonomy" id="260670"/>
    <lineage>
        <taxon>Eukaryota</taxon>
        <taxon>Fungi</taxon>
        <taxon>Dikarya</taxon>
        <taxon>Ascomycota</taxon>
        <taxon>Pezizomycotina</taxon>
        <taxon>Sordariomycetes</taxon>
        <taxon>Sordariomycetidae</taxon>
        <taxon>Sordariales</taxon>
        <taxon>Lasiosphaeriaceae</taxon>
        <taxon>Lasiosphaeris</taxon>
    </lineage>
</organism>
<evidence type="ECO:0000313" key="4">
    <source>
        <dbReference type="Proteomes" id="UP001172102"/>
    </source>
</evidence>
<dbReference type="AlphaFoldDB" id="A0AA40DIP1"/>
<comment type="caution">
    <text evidence="3">The sequence shown here is derived from an EMBL/GenBank/DDBJ whole genome shotgun (WGS) entry which is preliminary data.</text>
</comment>
<dbReference type="Proteomes" id="UP001172102">
    <property type="component" value="Unassembled WGS sequence"/>
</dbReference>
<keyword evidence="4" id="KW-1185">Reference proteome</keyword>
<keyword evidence="2" id="KW-0732">Signal</keyword>
<protein>
    <submittedName>
        <fullName evidence="3">Uncharacterized protein</fullName>
    </submittedName>
</protein>
<feature type="region of interest" description="Disordered" evidence="1">
    <location>
        <begin position="111"/>
        <end position="149"/>
    </location>
</feature>
<sequence>MSSSKVIELHMFVASLILAFINIKTLQSEQHPCEPYFLGQNLDQYAVVNADLTHPSSAAEAAVALEISFEMALWIALAIHAVGVEIYLHLTPAEAERIRQVSYKRQLEAGMRKPGPAGITSDRFGNAKPWTPDEKGHTPVTLQESHSAQ</sequence>